<dbReference type="EMBL" id="HBUF01256779">
    <property type="protein sequence ID" value="CAG6681757.1"/>
    <property type="molecule type" value="Transcribed_RNA"/>
</dbReference>
<dbReference type="PANTHER" id="PTHR43876">
    <property type="entry name" value="UBIQUINONE BIOSYNTHESIS MONOOXYGENASE COQ6, MITOCHONDRIAL"/>
    <property type="match status" value="1"/>
</dbReference>
<keyword evidence="1" id="KW-0560">Oxidoreductase</keyword>
<accession>A0A8D8T977</accession>
<proteinExistence type="predicted"/>
<sequence length="122" mass="13438">MLCRTLLIWNARYYSSLSGTKQYDVVVSGGGMIGTTLACALAQNPTLKDLSILLVESGPEKKSNFSKDLPYSNRVSSINLSSKNLLDRIGAWDQIQSTRTCIVDTMKLKRTNNSSQSDKCGR</sequence>
<reference evidence="1" key="1">
    <citation type="submission" date="2021-05" db="EMBL/GenBank/DDBJ databases">
        <authorList>
            <person name="Alioto T."/>
            <person name="Alioto T."/>
            <person name="Gomez Garrido J."/>
        </authorList>
    </citation>
    <scope>NUCLEOTIDE SEQUENCE</scope>
</reference>
<dbReference type="GO" id="GO:0005739">
    <property type="term" value="C:mitochondrion"/>
    <property type="evidence" value="ECO:0007669"/>
    <property type="project" value="TreeGrafter"/>
</dbReference>
<dbReference type="InterPro" id="IPR051205">
    <property type="entry name" value="UbiH/COQ6_monooxygenase"/>
</dbReference>
<organism evidence="1">
    <name type="scientific">Cacopsylla melanoneura</name>
    <dbReference type="NCBI Taxonomy" id="428564"/>
    <lineage>
        <taxon>Eukaryota</taxon>
        <taxon>Metazoa</taxon>
        <taxon>Ecdysozoa</taxon>
        <taxon>Arthropoda</taxon>
        <taxon>Hexapoda</taxon>
        <taxon>Insecta</taxon>
        <taxon>Pterygota</taxon>
        <taxon>Neoptera</taxon>
        <taxon>Paraneoptera</taxon>
        <taxon>Hemiptera</taxon>
        <taxon>Sternorrhyncha</taxon>
        <taxon>Psylloidea</taxon>
        <taxon>Psyllidae</taxon>
        <taxon>Psyllinae</taxon>
        <taxon>Cacopsylla</taxon>
    </lineage>
</organism>
<name>A0A8D8T977_9HEMI</name>
<dbReference type="SUPFAM" id="SSF51905">
    <property type="entry name" value="FAD/NAD(P)-binding domain"/>
    <property type="match status" value="1"/>
</dbReference>
<dbReference type="InterPro" id="IPR036188">
    <property type="entry name" value="FAD/NAD-bd_sf"/>
</dbReference>
<dbReference type="GO" id="GO:0004497">
    <property type="term" value="F:monooxygenase activity"/>
    <property type="evidence" value="ECO:0007669"/>
    <property type="project" value="UniProtKB-KW"/>
</dbReference>
<evidence type="ECO:0000313" key="1">
    <source>
        <dbReference type="EMBL" id="CAG6681757.1"/>
    </source>
</evidence>
<keyword evidence="1" id="KW-0830">Ubiquinone</keyword>
<protein>
    <submittedName>
        <fullName evidence="1">Ubiquinone biosynthesis monooxygenase COQ6, mitochondrial</fullName>
    </submittedName>
</protein>
<dbReference type="AlphaFoldDB" id="A0A8D8T977"/>
<keyword evidence="1" id="KW-0503">Monooxygenase</keyword>
<dbReference type="PANTHER" id="PTHR43876:SF7">
    <property type="entry name" value="UBIQUINONE BIOSYNTHESIS MONOOXYGENASE COQ6, MITOCHONDRIAL"/>
    <property type="match status" value="1"/>
</dbReference>
<dbReference type="Gene3D" id="3.50.50.60">
    <property type="entry name" value="FAD/NAD(P)-binding domain"/>
    <property type="match status" value="1"/>
</dbReference>